<organism evidence="2 3">
    <name type="scientific">Microlunatus elymi</name>
    <dbReference type="NCBI Taxonomy" id="2596828"/>
    <lineage>
        <taxon>Bacteria</taxon>
        <taxon>Bacillati</taxon>
        <taxon>Actinomycetota</taxon>
        <taxon>Actinomycetes</taxon>
        <taxon>Propionibacteriales</taxon>
        <taxon>Propionibacteriaceae</taxon>
        <taxon>Microlunatus</taxon>
    </lineage>
</organism>
<dbReference type="Gene3D" id="3.30.70.100">
    <property type="match status" value="1"/>
</dbReference>
<accession>A0A516Q085</accession>
<keyword evidence="2" id="KW-0560">Oxidoreductase</keyword>
<dbReference type="InterPro" id="IPR007138">
    <property type="entry name" value="ABM_dom"/>
</dbReference>
<sequence length="120" mass="13177">MGLDATVTDIEDWATGRANTTPETTTVTTTVRLIGTLVCRTAEESAVVTDQLPRHVALTRAEPGCDEFEVTPTEDPLVWRVEERFSDADAFRAHQARVAASAWGQATAGIERRYQISGRE</sequence>
<keyword evidence="3" id="KW-1185">Reference proteome</keyword>
<dbReference type="KEGG" id="mik:FOE78_13725"/>
<dbReference type="GO" id="GO:0004497">
    <property type="term" value="F:monooxygenase activity"/>
    <property type="evidence" value="ECO:0007669"/>
    <property type="project" value="UniProtKB-KW"/>
</dbReference>
<evidence type="ECO:0000259" key="1">
    <source>
        <dbReference type="Pfam" id="PF03992"/>
    </source>
</evidence>
<evidence type="ECO:0000313" key="2">
    <source>
        <dbReference type="EMBL" id="QDP96828.1"/>
    </source>
</evidence>
<dbReference type="Pfam" id="PF03992">
    <property type="entry name" value="ABM"/>
    <property type="match status" value="1"/>
</dbReference>
<dbReference type="OrthoDB" id="9812192at2"/>
<dbReference type="EMBL" id="CP041692">
    <property type="protein sequence ID" value="QDP96828.1"/>
    <property type="molecule type" value="Genomic_DNA"/>
</dbReference>
<feature type="domain" description="ABM" evidence="1">
    <location>
        <begin position="46"/>
        <end position="103"/>
    </location>
</feature>
<reference evidence="2 3" key="1">
    <citation type="submission" date="2019-07" db="EMBL/GenBank/DDBJ databases">
        <title>Microlunatus dokdonensis sp. nov. isolated from the rhizospheric soil of the wild plant Elymus tsukushiensis.</title>
        <authorList>
            <person name="Ghim S.-Y."/>
            <person name="Hwang Y.-J."/>
            <person name="Son J.-S."/>
            <person name="Shin J.-H."/>
        </authorList>
    </citation>
    <scope>NUCLEOTIDE SEQUENCE [LARGE SCALE GENOMIC DNA]</scope>
    <source>
        <strain evidence="2 3">KUDC0627</strain>
    </source>
</reference>
<evidence type="ECO:0000313" key="3">
    <source>
        <dbReference type="Proteomes" id="UP000319263"/>
    </source>
</evidence>
<gene>
    <name evidence="2" type="ORF">FOE78_13725</name>
</gene>
<keyword evidence="2" id="KW-0503">Monooxygenase</keyword>
<name>A0A516Q085_9ACTN</name>
<proteinExistence type="predicted"/>
<dbReference type="Proteomes" id="UP000319263">
    <property type="component" value="Chromosome"/>
</dbReference>
<dbReference type="AlphaFoldDB" id="A0A516Q085"/>
<dbReference type="SUPFAM" id="SSF54909">
    <property type="entry name" value="Dimeric alpha+beta barrel"/>
    <property type="match status" value="1"/>
</dbReference>
<protein>
    <submittedName>
        <fullName evidence="2">Antibiotic biosynthesis monooxygenase</fullName>
    </submittedName>
</protein>
<dbReference type="InterPro" id="IPR011008">
    <property type="entry name" value="Dimeric_a/b-barrel"/>
</dbReference>